<gene>
    <name evidence="2" type="ORF">JEM47_05345</name>
</gene>
<sequence>MGGLQTIANWQRGVKVNHGKIMQNGDVLDFQDEEFYKNDRNGNPIMSWPLDWNNFTKGDKGTALIFVTIEGLHPHKKYTYLAQAPWHGKKGSGNYENGKLFWKTAEADDNGEIGDTDPGTPSGDESSSPIIKTQFAVGSKRKAVKRNYRVGTIDASSSRVRTYNSHGRFNHHYVYDQSNYKFNQRKVIKGKGYCKLYGRNTYVRANVIDF</sequence>
<keyword evidence="3" id="KW-1185">Reference proteome</keyword>
<dbReference type="Proteomes" id="UP000640912">
    <property type="component" value="Unassembled WGS sequence"/>
</dbReference>
<evidence type="ECO:0000313" key="2">
    <source>
        <dbReference type="EMBL" id="MBL1071917.1"/>
    </source>
</evidence>
<evidence type="ECO:0000256" key="1">
    <source>
        <dbReference type="SAM" id="MobiDB-lite"/>
    </source>
</evidence>
<evidence type="ECO:0000313" key="3">
    <source>
        <dbReference type="Proteomes" id="UP000640912"/>
    </source>
</evidence>
<feature type="region of interest" description="Disordered" evidence="1">
    <location>
        <begin position="109"/>
        <end position="129"/>
    </location>
</feature>
<reference evidence="2 3" key="1">
    <citation type="journal article" date="2021" name="Microorganisms">
        <title>Dual Inhibition of Salmonella enterica and Clostridium perfringens by New Probiotic Candidates Isolated from Chicken Intestinal Mucosa.</title>
        <authorList>
            <person name="Lone A."/>
            <person name="Mottawea W."/>
            <person name="Ait Chait Y."/>
            <person name="Hammami R."/>
        </authorList>
    </citation>
    <scope>NUCLEOTIDE SEQUENCE [LARGE SCALE GENOMIC DNA]</scope>
    <source>
        <strain evidence="2 3">A12</strain>
    </source>
</reference>
<proteinExistence type="predicted"/>
<protein>
    <submittedName>
        <fullName evidence="2">Uncharacterized protein</fullName>
    </submittedName>
</protein>
<organism evidence="2 3">
    <name type="scientific">Lactobacillus kitasatonis</name>
    <dbReference type="NCBI Taxonomy" id="237446"/>
    <lineage>
        <taxon>Bacteria</taxon>
        <taxon>Bacillati</taxon>
        <taxon>Bacillota</taxon>
        <taxon>Bacilli</taxon>
        <taxon>Lactobacillales</taxon>
        <taxon>Lactobacillaceae</taxon>
        <taxon>Lactobacillus</taxon>
    </lineage>
</organism>
<accession>A0ABS1LUI4</accession>
<name>A0ABS1LUI4_9LACO</name>
<dbReference type="EMBL" id="JAEHNR010000033">
    <property type="protein sequence ID" value="MBL1071917.1"/>
    <property type="molecule type" value="Genomic_DNA"/>
</dbReference>
<comment type="caution">
    <text evidence="2">The sequence shown here is derived from an EMBL/GenBank/DDBJ whole genome shotgun (WGS) entry which is preliminary data.</text>
</comment>